<evidence type="ECO:0000256" key="3">
    <source>
        <dbReference type="HAMAP-Rule" id="MF_01660"/>
    </source>
</evidence>
<dbReference type="SUPFAM" id="SSF53474">
    <property type="entry name" value="alpha/beta-Hydrolases"/>
    <property type="match status" value="1"/>
</dbReference>
<comment type="pathway">
    <text evidence="3">Quinol/quinone metabolism; 1,4-dihydroxy-2-naphthoate biosynthesis; 1,4-dihydroxy-2-naphthoate from chorismate: step 3/7.</text>
</comment>
<comment type="pathway">
    <text evidence="3">Quinol/quinone metabolism; menaquinone biosynthesis.</text>
</comment>
<dbReference type="InterPro" id="IPR000073">
    <property type="entry name" value="AB_hydrolase_1"/>
</dbReference>
<feature type="domain" description="AB hydrolase-1" evidence="4">
    <location>
        <begin position="2"/>
        <end position="231"/>
    </location>
</feature>
<proteinExistence type="inferred from homology"/>
<dbReference type="EC" id="4.2.99.20" evidence="3"/>
<dbReference type="GO" id="GO:0070205">
    <property type="term" value="F:2-succinyl-6-hydroxy-2,4-cyclohexadiene-1-carboxylate synthase activity"/>
    <property type="evidence" value="ECO:0007669"/>
    <property type="project" value="UniProtKB-UniRule"/>
</dbReference>
<sequence length="245" mass="27844">MLLHGFTGTGATWEKIVVEWMPDFQTLTIDLPGHGKTRPGQAKSMENFCRDLAALLDELYLEKVHLIGYSMGGRTALSFSMYYPERIKSLTLESASPGIDDEKMRKKRHQQDVKLAEWIESDGIKAFVDYWEKLPLFESQRHLPESIREEIRHERLSHSPGGLSESLRFMGAGAQSPWQKELPCIPSPVLLLSGEYDKKFIEINQMMERLIPSAEHTTVQHAGHAIHVERPSIFGKIVTGFLKSV</sequence>
<dbReference type="Gene3D" id="3.40.50.1820">
    <property type="entry name" value="alpha/beta hydrolase"/>
    <property type="match status" value="1"/>
</dbReference>
<comment type="caution">
    <text evidence="5">The sequence shown here is derived from an EMBL/GenBank/DDBJ whole genome shotgun (WGS) entry which is preliminary data.</text>
</comment>
<dbReference type="InterPro" id="IPR022485">
    <property type="entry name" value="SHCHC_synthase_MenH"/>
</dbReference>
<evidence type="ECO:0000259" key="4">
    <source>
        <dbReference type="Pfam" id="PF00561"/>
    </source>
</evidence>
<evidence type="ECO:0000313" key="5">
    <source>
        <dbReference type="EMBL" id="GGJ99680.1"/>
    </source>
</evidence>
<keyword evidence="2 3" id="KW-0456">Lyase</keyword>
<accession>A0A917PYJ0</accession>
<dbReference type="NCBIfam" id="TIGR03695">
    <property type="entry name" value="menH_SHCHC"/>
    <property type="match status" value="1"/>
</dbReference>
<gene>
    <name evidence="3 5" type="primary">menH</name>
    <name evidence="5" type="ORF">GCM10007063_22550</name>
</gene>
<dbReference type="InterPro" id="IPR029058">
    <property type="entry name" value="AB_hydrolase_fold"/>
</dbReference>
<name>A0A917PYJ0_9BACI</name>
<evidence type="ECO:0000256" key="1">
    <source>
        <dbReference type="ARBA" id="ARBA00022428"/>
    </source>
</evidence>
<dbReference type="Pfam" id="PF00561">
    <property type="entry name" value="Abhydrolase_1"/>
    <property type="match status" value="1"/>
</dbReference>
<dbReference type="Proteomes" id="UP000658382">
    <property type="component" value="Unassembled WGS sequence"/>
</dbReference>
<comment type="similarity">
    <text evidence="3">Belongs to the AB hydrolase superfamily. MenH family.</text>
</comment>
<dbReference type="AlphaFoldDB" id="A0A917PYJ0"/>
<evidence type="ECO:0000313" key="6">
    <source>
        <dbReference type="Proteomes" id="UP000658382"/>
    </source>
</evidence>
<organism evidence="5 6">
    <name type="scientific">Lentibacillus kapialis</name>
    <dbReference type="NCBI Taxonomy" id="340214"/>
    <lineage>
        <taxon>Bacteria</taxon>
        <taxon>Bacillati</taxon>
        <taxon>Bacillota</taxon>
        <taxon>Bacilli</taxon>
        <taxon>Bacillales</taxon>
        <taxon>Bacillaceae</taxon>
        <taxon>Lentibacillus</taxon>
    </lineage>
</organism>
<reference evidence="5" key="1">
    <citation type="journal article" date="2014" name="Int. J. Syst. Evol. Microbiol.">
        <title>Complete genome sequence of Corynebacterium casei LMG S-19264T (=DSM 44701T), isolated from a smear-ripened cheese.</title>
        <authorList>
            <consortium name="US DOE Joint Genome Institute (JGI-PGF)"/>
            <person name="Walter F."/>
            <person name="Albersmeier A."/>
            <person name="Kalinowski J."/>
            <person name="Ruckert C."/>
        </authorList>
    </citation>
    <scope>NUCLEOTIDE SEQUENCE</scope>
    <source>
        <strain evidence="5">JCM 12580</strain>
    </source>
</reference>
<reference evidence="5" key="2">
    <citation type="submission" date="2020-09" db="EMBL/GenBank/DDBJ databases">
        <authorList>
            <person name="Sun Q."/>
            <person name="Ohkuma M."/>
        </authorList>
    </citation>
    <scope>NUCLEOTIDE SEQUENCE</scope>
    <source>
        <strain evidence="5">JCM 12580</strain>
    </source>
</reference>
<dbReference type="PANTHER" id="PTHR42916">
    <property type="entry name" value="2-SUCCINYL-5-ENOLPYRUVYL-6-HYDROXY-3-CYCLOHEXENE-1-CARBOXYLATE SYNTHASE"/>
    <property type="match status" value="1"/>
</dbReference>
<dbReference type="PRINTS" id="PR00111">
    <property type="entry name" value="ABHYDROLASE"/>
</dbReference>
<dbReference type="GO" id="GO:0009234">
    <property type="term" value="P:menaquinone biosynthetic process"/>
    <property type="evidence" value="ECO:0007669"/>
    <property type="project" value="UniProtKB-UniRule"/>
</dbReference>
<keyword evidence="6" id="KW-1185">Reference proteome</keyword>
<dbReference type="HAMAP" id="MF_01660">
    <property type="entry name" value="MenH"/>
    <property type="match status" value="1"/>
</dbReference>
<dbReference type="EMBL" id="BMNQ01000033">
    <property type="protein sequence ID" value="GGJ99680.1"/>
    <property type="molecule type" value="Genomic_DNA"/>
</dbReference>
<protein>
    <recommendedName>
        <fullName evidence="3">Putative 2-succinyl-6-hydroxy-2,4-cyclohexadiene-1-carboxylate synthase</fullName>
        <shortName evidence="3">SHCHC synthase</shortName>
        <ecNumber evidence="3">4.2.99.20</ecNumber>
    </recommendedName>
</protein>
<comment type="subunit">
    <text evidence="3">Monomer.</text>
</comment>
<keyword evidence="1 3" id="KW-0474">Menaquinone biosynthesis</keyword>
<comment type="catalytic activity">
    <reaction evidence="3">
        <text>5-enolpyruvoyl-6-hydroxy-2-succinyl-cyclohex-3-ene-1-carboxylate = (1R,6R)-6-hydroxy-2-succinyl-cyclohexa-2,4-diene-1-carboxylate + pyruvate</text>
        <dbReference type="Rhea" id="RHEA:25597"/>
        <dbReference type="ChEBI" id="CHEBI:15361"/>
        <dbReference type="ChEBI" id="CHEBI:58689"/>
        <dbReference type="ChEBI" id="CHEBI:58818"/>
        <dbReference type="EC" id="4.2.99.20"/>
    </reaction>
</comment>
<dbReference type="PANTHER" id="PTHR42916:SF1">
    <property type="entry name" value="PROTEIN PHYLLO, CHLOROPLASTIC"/>
    <property type="match status" value="1"/>
</dbReference>
<evidence type="ECO:0000256" key="2">
    <source>
        <dbReference type="ARBA" id="ARBA00023239"/>
    </source>
</evidence>
<comment type="function">
    <text evidence="3">Catalyzes a proton abstraction reaction that results in 2,5-elimination of pyruvate from 2-succinyl-5-enolpyruvyl-6-hydroxy-3-cyclohexene-1-carboxylate (SEPHCHC) and the formation of 2-succinyl-6-hydroxy-2,4-cyclohexadiene-1-carboxylate (SHCHC).</text>
</comment>